<evidence type="ECO:0000313" key="2">
    <source>
        <dbReference type="Proteomes" id="UP000011864"/>
    </source>
</evidence>
<accession>K6ZPJ0</accession>
<dbReference type="OrthoDB" id="746143at2"/>
<name>K6ZPJ0_9ALTE</name>
<gene>
    <name evidence="1" type="ORF">C427_0199</name>
</gene>
<proteinExistence type="predicted"/>
<dbReference type="STRING" id="1129794.C427_0199"/>
<dbReference type="KEGG" id="gps:C427_0199"/>
<evidence type="ECO:0008006" key="3">
    <source>
        <dbReference type="Google" id="ProtNLM"/>
    </source>
</evidence>
<dbReference type="EMBL" id="CP003837">
    <property type="protein sequence ID" value="AGH42309.1"/>
    <property type="molecule type" value="Genomic_DNA"/>
</dbReference>
<keyword evidence="2" id="KW-1185">Reference proteome</keyword>
<reference evidence="1 2" key="1">
    <citation type="journal article" date="2013" name="Genome Announc.">
        <title>Complete Genome Sequence of Glaciecola psychrophila Strain 170T.</title>
        <authorList>
            <person name="Yin J."/>
            <person name="Chen J."/>
            <person name="Liu G."/>
            <person name="Yu Y."/>
            <person name="Song L."/>
            <person name="Wang X."/>
            <person name="Qu X."/>
        </authorList>
    </citation>
    <scope>NUCLEOTIDE SEQUENCE [LARGE SCALE GENOMIC DNA]</scope>
    <source>
        <strain evidence="1 2">170</strain>
    </source>
</reference>
<dbReference type="eggNOG" id="ENOG50334T6">
    <property type="taxonomic scope" value="Bacteria"/>
</dbReference>
<dbReference type="HOGENOM" id="CLU_996959_0_0_6"/>
<protein>
    <recommendedName>
        <fullName evidence="3">N-formylglutamate amidohydrolase</fullName>
    </recommendedName>
</protein>
<dbReference type="Proteomes" id="UP000011864">
    <property type="component" value="Chromosome"/>
</dbReference>
<sequence length="279" mass="31617">MNFIFLLLSQIILFPAQPNIKLEVIGQASTNSNFALFAPHENENVANDYVIQQIIERSGVFVILRQDGKRLIRFDIKPFEVEIDPNRIFTESGRRKNIIKHNPTLRTNTYVFHRAMRLSAALAKLIISKLGGTESSRAWLAIHNNTQGYSGDNKQGMGNISILQYQQKLADGAAFIMAVSQQYGDEDDLFFVTEHQDFNALQQSGWNTVLQHPRVVTDPAQDDGSLSVYAQKSGIRYINIEAERSTDNFGENHLAEQQQMLDYVLNRLLSKNTNINLSD</sequence>
<evidence type="ECO:0000313" key="1">
    <source>
        <dbReference type="EMBL" id="AGH42309.1"/>
    </source>
</evidence>
<dbReference type="AlphaFoldDB" id="K6ZPJ0"/>
<organism evidence="1 2">
    <name type="scientific">Paraglaciecola psychrophila 170</name>
    <dbReference type="NCBI Taxonomy" id="1129794"/>
    <lineage>
        <taxon>Bacteria</taxon>
        <taxon>Pseudomonadati</taxon>
        <taxon>Pseudomonadota</taxon>
        <taxon>Gammaproteobacteria</taxon>
        <taxon>Alteromonadales</taxon>
        <taxon>Alteromonadaceae</taxon>
        <taxon>Paraglaciecola</taxon>
    </lineage>
</organism>
<dbReference type="PATRIC" id="fig|1129794.4.peg.193"/>